<dbReference type="Proteomes" id="UP000476338">
    <property type="component" value="Unassembled WGS sequence"/>
</dbReference>
<feature type="chain" id="PRO_5026732268" evidence="1">
    <location>
        <begin position="20"/>
        <end position="252"/>
    </location>
</feature>
<accession>A0A6L5WHU2</accession>
<keyword evidence="3" id="KW-1185">Reference proteome</keyword>
<name>A0A6L5WHU2_9BACT</name>
<dbReference type="InterPro" id="IPR019613">
    <property type="entry name" value="DUF4198"/>
</dbReference>
<proteinExistence type="predicted"/>
<dbReference type="Pfam" id="PF10670">
    <property type="entry name" value="DUF4198"/>
    <property type="match status" value="1"/>
</dbReference>
<dbReference type="RefSeq" id="WP_154570946.1">
    <property type="nucleotide sequence ID" value="NZ_VWSJ01000023.1"/>
</dbReference>
<dbReference type="AlphaFoldDB" id="A0A6L5WHU2"/>
<comment type="caution">
    <text evidence="2">The sequence shown here is derived from an EMBL/GenBank/DDBJ whole genome shotgun (WGS) entry which is preliminary data.</text>
</comment>
<keyword evidence="1" id="KW-0732">Signal</keyword>
<reference evidence="2 3" key="2">
    <citation type="submission" date="2020-03" db="EMBL/GenBank/DDBJ databases">
        <title>Campylobacter portucalensis sp. nov., a new species of Campylobacter isolated from the reproductive tract of bulls.</title>
        <authorList>
            <person name="Silva M.F."/>
            <person name="Pereira G."/>
            <person name="Carneiro C."/>
            <person name="Hemphill A."/>
            <person name="Mateus L."/>
            <person name="Lopes-Da-Costa L."/>
            <person name="Silva E."/>
        </authorList>
    </citation>
    <scope>NUCLEOTIDE SEQUENCE [LARGE SCALE GENOMIC DNA]</scope>
    <source>
        <strain evidence="2 3">FMV-PI01</strain>
    </source>
</reference>
<gene>
    <name evidence="2" type="ORF">F1B92_05815</name>
</gene>
<dbReference type="EMBL" id="VWSJ01000023">
    <property type="protein sequence ID" value="MSN96679.1"/>
    <property type="molecule type" value="Genomic_DNA"/>
</dbReference>
<sequence>MKKVAFLCLFGILTSQVAAHDLWVIGKNGEKFEADMVYGHHFPTPEDIKKDRLVLFDPVKVIGENTQITLTQSGKEYHFEGDKLEKGVYIVNAFYKPTPWIQKEDGKWEMNKTRKDTKEAVKYCGISTMQSKAFVEVDGGDSKIIAKPLNKGLEIVPLFDSVSKIKEGELLKFKILLNGKPVKKAQIYASYDGYASNDMAQAGYAKSDLEGNFEFRALKKGLWYLKSTVNTKTNNDDCEIFNDKTTLVFEVK</sequence>
<feature type="signal peptide" evidence="1">
    <location>
        <begin position="1"/>
        <end position="19"/>
    </location>
</feature>
<protein>
    <submittedName>
        <fullName evidence="2">DUF4198 domain-containing protein</fullName>
    </submittedName>
</protein>
<reference evidence="2 3" key="1">
    <citation type="submission" date="2019-09" db="EMBL/GenBank/DDBJ databases">
        <authorList>
            <person name="Silva M."/>
            <person name="Pereira G."/>
            <person name="Lopes-Da-Costa L."/>
            <person name="Silva E."/>
        </authorList>
    </citation>
    <scope>NUCLEOTIDE SEQUENCE [LARGE SCALE GENOMIC DNA]</scope>
    <source>
        <strain evidence="2 3">FMV-PI01</strain>
    </source>
</reference>
<evidence type="ECO:0000313" key="3">
    <source>
        <dbReference type="Proteomes" id="UP000476338"/>
    </source>
</evidence>
<organism evidence="2 3">
    <name type="scientific">Campylobacter portucalensis</name>
    <dbReference type="NCBI Taxonomy" id="2608384"/>
    <lineage>
        <taxon>Bacteria</taxon>
        <taxon>Pseudomonadati</taxon>
        <taxon>Campylobacterota</taxon>
        <taxon>Epsilonproteobacteria</taxon>
        <taxon>Campylobacterales</taxon>
        <taxon>Campylobacteraceae</taxon>
        <taxon>Campylobacter</taxon>
    </lineage>
</organism>
<evidence type="ECO:0000256" key="1">
    <source>
        <dbReference type="SAM" id="SignalP"/>
    </source>
</evidence>
<evidence type="ECO:0000313" key="2">
    <source>
        <dbReference type="EMBL" id="MSN96679.1"/>
    </source>
</evidence>